<evidence type="ECO:0000256" key="2">
    <source>
        <dbReference type="ARBA" id="ARBA00022741"/>
    </source>
</evidence>
<protein>
    <submittedName>
        <fullName evidence="6">5-formyltetrahydrofolate cyclo-ligase</fullName>
    </submittedName>
</protein>
<proteinExistence type="inferred from homology"/>
<dbReference type="OrthoDB" id="3242798at2"/>
<feature type="compositionally biased region" description="Basic and acidic residues" evidence="5">
    <location>
        <begin position="1"/>
        <end position="22"/>
    </location>
</feature>
<feature type="binding site" evidence="4">
    <location>
        <position position="96"/>
    </location>
    <ligand>
        <name>substrate</name>
    </ligand>
</feature>
<feature type="binding site" evidence="4">
    <location>
        <position position="91"/>
    </location>
    <ligand>
        <name>substrate</name>
    </ligand>
</feature>
<feature type="region of interest" description="Disordered" evidence="5">
    <location>
        <begin position="1"/>
        <end position="23"/>
    </location>
</feature>
<dbReference type="InterPro" id="IPR024185">
    <property type="entry name" value="FTHF_cligase-like_sf"/>
</dbReference>
<evidence type="ECO:0000256" key="3">
    <source>
        <dbReference type="ARBA" id="ARBA00022840"/>
    </source>
</evidence>
<sequence>MTDDHDDHMGEDAATPDADRVERKRRLRHAAIARRKAVPAGERAEAGARLAARMRDLPWPADVRETLTGDADDEDDTTAPALDGVTVAAYVSMGSEVELRPLLAAMLDAGARVLVPLLGSGLEVGWGVLRGLDDLHAMDAPGPGRLRPDEPQVATLPPEALGEAALVVVPTLAVDRSGTRLGRGGGWYDRALEHRAPDAPVVAVCWPWELLDGDAEPLPREPHDLPVDGALTPGGVTMFA</sequence>
<dbReference type="Proteomes" id="UP000029004">
    <property type="component" value="Unassembled WGS sequence"/>
</dbReference>
<evidence type="ECO:0000256" key="5">
    <source>
        <dbReference type="SAM" id="MobiDB-lite"/>
    </source>
</evidence>
<dbReference type="SUPFAM" id="SSF100950">
    <property type="entry name" value="NagB/RpiA/CoA transferase-like"/>
    <property type="match status" value="1"/>
</dbReference>
<evidence type="ECO:0000313" key="6">
    <source>
        <dbReference type="EMBL" id="KFI98607.1"/>
    </source>
</evidence>
<keyword evidence="6" id="KW-0436">Ligase</keyword>
<dbReference type="Gene3D" id="3.40.50.10420">
    <property type="entry name" value="NagB/RpiA/CoA transferase-like"/>
    <property type="match status" value="1"/>
</dbReference>
<comment type="caution">
    <text evidence="6">The sequence shown here is derived from an EMBL/GenBank/DDBJ whole genome shotgun (WGS) entry which is preliminary data.</text>
</comment>
<dbReference type="PANTHER" id="PTHR23407">
    <property type="entry name" value="ATPASE INHIBITOR/5-FORMYLTETRAHYDROFOLATE CYCLO-LIGASE"/>
    <property type="match status" value="1"/>
</dbReference>
<name>A0A087DSV7_9BIFI</name>
<dbReference type="PANTHER" id="PTHR23407:SF1">
    <property type="entry name" value="5-FORMYLTETRAHYDROFOLATE CYCLO-LIGASE"/>
    <property type="match status" value="1"/>
</dbReference>
<evidence type="ECO:0000256" key="4">
    <source>
        <dbReference type="PIRSR" id="PIRSR006806-1"/>
    </source>
</evidence>
<dbReference type="RefSeq" id="WP_084686085.1">
    <property type="nucleotide sequence ID" value="NZ_JGZP01000009.1"/>
</dbReference>
<dbReference type="EMBL" id="JGZP01000009">
    <property type="protein sequence ID" value="KFI98607.1"/>
    <property type="molecule type" value="Genomic_DNA"/>
</dbReference>
<dbReference type="InterPro" id="IPR002698">
    <property type="entry name" value="FTHF_cligase"/>
</dbReference>
<accession>A0A087DSV7</accession>
<keyword evidence="3 4" id="KW-0067">ATP-binding</keyword>
<reference evidence="6 7" key="1">
    <citation type="submission" date="2014-03" db="EMBL/GenBank/DDBJ databases">
        <title>Genomics of Bifidobacteria.</title>
        <authorList>
            <person name="Ventura M."/>
            <person name="Milani C."/>
            <person name="Lugli G.A."/>
        </authorList>
    </citation>
    <scope>NUCLEOTIDE SEQUENCE [LARGE SCALE GENOMIC DNA]</scope>
    <source>
        <strain evidence="6 7">DSM 23968</strain>
    </source>
</reference>
<comment type="similarity">
    <text evidence="1">Belongs to the 5-formyltetrahydrofolate cyclo-ligase family.</text>
</comment>
<organism evidence="6 7">
    <name type="scientific">Bifidobacterium stellenboschense</name>
    <dbReference type="NCBI Taxonomy" id="762211"/>
    <lineage>
        <taxon>Bacteria</taxon>
        <taxon>Bacillati</taxon>
        <taxon>Actinomycetota</taxon>
        <taxon>Actinomycetes</taxon>
        <taxon>Bifidobacteriales</taxon>
        <taxon>Bifidobacteriaceae</taxon>
        <taxon>Bifidobacterium</taxon>
    </lineage>
</organism>
<evidence type="ECO:0000256" key="1">
    <source>
        <dbReference type="ARBA" id="ARBA00010638"/>
    </source>
</evidence>
<dbReference type="InterPro" id="IPR037171">
    <property type="entry name" value="NagB/RpiA_transferase-like"/>
</dbReference>
<dbReference type="STRING" id="762211.BSTEL_1681"/>
<gene>
    <name evidence="6" type="ORF">BSTEL_1681</name>
</gene>
<dbReference type="GO" id="GO:0035999">
    <property type="term" value="P:tetrahydrofolate interconversion"/>
    <property type="evidence" value="ECO:0007669"/>
    <property type="project" value="TreeGrafter"/>
</dbReference>
<dbReference type="GO" id="GO:0009396">
    <property type="term" value="P:folic acid-containing compound biosynthetic process"/>
    <property type="evidence" value="ECO:0007669"/>
    <property type="project" value="TreeGrafter"/>
</dbReference>
<keyword evidence="2 4" id="KW-0547">Nucleotide-binding</keyword>
<dbReference type="AlphaFoldDB" id="A0A087DSV7"/>
<dbReference type="eggNOG" id="COG0212">
    <property type="taxonomic scope" value="Bacteria"/>
</dbReference>
<dbReference type="Pfam" id="PF01812">
    <property type="entry name" value="5-FTHF_cyc-lig"/>
    <property type="match status" value="1"/>
</dbReference>
<evidence type="ECO:0000313" key="7">
    <source>
        <dbReference type="Proteomes" id="UP000029004"/>
    </source>
</evidence>
<dbReference type="GO" id="GO:0030272">
    <property type="term" value="F:5-formyltetrahydrofolate cyclo-ligase activity"/>
    <property type="evidence" value="ECO:0007669"/>
    <property type="project" value="TreeGrafter"/>
</dbReference>
<feature type="binding site" evidence="4">
    <location>
        <begin position="180"/>
        <end position="188"/>
    </location>
    <ligand>
        <name>ATP</name>
        <dbReference type="ChEBI" id="CHEBI:30616"/>
    </ligand>
</feature>
<keyword evidence="7" id="KW-1185">Reference proteome</keyword>
<dbReference type="GO" id="GO:0005524">
    <property type="term" value="F:ATP binding"/>
    <property type="evidence" value="ECO:0007669"/>
    <property type="project" value="UniProtKB-KW"/>
</dbReference>